<dbReference type="SUPFAM" id="SSF56112">
    <property type="entry name" value="Protein kinase-like (PK-like)"/>
    <property type="match status" value="1"/>
</dbReference>
<dbReference type="GO" id="GO:0005524">
    <property type="term" value="F:ATP binding"/>
    <property type="evidence" value="ECO:0007669"/>
    <property type="project" value="UniProtKB-KW"/>
</dbReference>
<evidence type="ECO:0000313" key="13">
    <source>
        <dbReference type="Proteomes" id="UP000298787"/>
    </source>
</evidence>
<dbReference type="PROSITE" id="PS51190">
    <property type="entry name" value="FATC"/>
    <property type="match status" value="1"/>
</dbReference>
<name>A0A4U5V0P4_COLLU</name>
<evidence type="ECO:0000256" key="9">
    <source>
        <dbReference type="SAM" id="MobiDB-lite"/>
    </source>
</evidence>
<organism evidence="12 13">
    <name type="scientific">Collichthys lucidus</name>
    <name type="common">Big head croaker</name>
    <name type="synonym">Sciaena lucida</name>
    <dbReference type="NCBI Taxonomy" id="240159"/>
    <lineage>
        <taxon>Eukaryota</taxon>
        <taxon>Metazoa</taxon>
        <taxon>Chordata</taxon>
        <taxon>Craniata</taxon>
        <taxon>Vertebrata</taxon>
        <taxon>Euteleostomi</taxon>
        <taxon>Actinopterygii</taxon>
        <taxon>Neopterygii</taxon>
        <taxon>Teleostei</taxon>
        <taxon>Neoteleostei</taxon>
        <taxon>Acanthomorphata</taxon>
        <taxon>Eupercaria</taxon>
        <taxon>Sciaenidae</taxon>
        <taxon>Collichthys</taxon>
    </lineage>
</organism>
<comment type="subcellular location">
    <subcellularLocation>
        <location evidence="1">Nucleus</location>
    </subcellularLocation>
</comment>
<dbReference type="EC" id="2.7.11.1" evidence="2"/>
<dbReference type="PROSITE" id="PS00916">
    <property type="entry name" value="PI3_4_KINASE_2"/>
    <property type="match status" value="1"/>
</dbReference>
<proteinExistence type="predicted"/>
<keyword evidence="13" id="KW-1185">Reference proteome</keyword>
<feature type="region of interest" description="Disordered" evidence="9">
    <location>
        <begin position="270"/>
        <end position="289"/>
    </location>
</feature>
<dbReference type="GO" id="GO:0006281">
    <property type="term" value="P:DNA repair"/>
    <property type="evidence" value="ECO:0007669"/>
    <property type="project" value="InterPro"/>
</dbReference>
<dbReference type="CDD" id="cd05171">
    <property type="entry name" value="PIKKc_ATM"/>
    <property type="match status" value="1"/>
</dbReference>
<evidence type="ECO:0000259" key="10">
    <source>
        <dbReference type="PROSITE" id="PS50290"/>
    </source>
</evidence>
<dbReference type="EMBL" id="CM014090">
    <property type="protein sequence ID" value="TKS81247.1"/>
    <property type="molecule type" value="Genomic_DNA"/>
</dbReference>
<dbReference type="GO" id="GO:0004674">
    <property type="term" value="F:protein serine/threonine kinase activity"/>
    <property type="evidence" value="ECO:0007669"/>
    <property type="project" value="UniProtKB-EC"/>
</dbReference>
<evidence type="ECO:0000256" key="2">
    <source>
        <dbReference type="ARBA" id="ARBA00012513"/>
    </source>
</evidence>
<keyword evidence="8" id="KW-0539">Nucleus</keyword>
<keyword evidence="3" id="KW-0808">Transferase</keyword>
<reference evidence="12 13" key="1">
    <citation type="submission" date="2019-01" db="EMBL/GenBank/DDBJ databases">
        <title>Genome Assembly of Collichthys lucidus.</title>
        <authorList>
            <person name="Cai M."/>
            <person name="Xiao S."/>
        </authorList>
    </citation>
    <scope>NUCLEOTIDE SEQUENCE [LARGE SCALE GENOMIC DNA]</scope>
    <source>
        <strain evidence="12">JT15FE1705JMU</strain>
        <tissue evidence="12">Muscle</tissue>
    </source>
</reference>
<evidence type="ECO:0000256" key="8">
    <source>
        <dbReference type="ARBA" id="ARBA00023242"/>
    </source>
</evidence>
<dbReference type="Gene3D" id="1.10.1070.11">
    <property type="entry name" value="Phosphatidylinositol 3-/4-kinase, catalytic domain"/>
    <property type="match status" value="1"/>
</dbReference>
<accession>A0A4U5V0P4</accession>
<dbReference type="Pfam" id="PF02260">
    <property type="entry name" value="FATC"/>
    <property type="match status" value="1"/>
</dbReference>
<dbReference type="SMART" id="SM00146">
    <property type="entry name" value="PI3Kc"/>
    <property type="match status" value="1"/>
</dbReference>
<evidence type="ECO:0000256" key="4">
    <source>
        <dbReference type="ARBA" id="ARBA00022741"/>
    </source>
</evidence>
<dbReference type="InterPro" id="IPR036940">
    <property type="entry name" value="PI3/4_kinase_cat_sf"/>
</dbReference>
<dbReference type="Gene3D" id="3.30.1010.10">
    <property type="entry name" value="Phosphatidylinositol 3-kinase Catalytic Subunit, Chain A, domain 4"/>
    <property type="match status" value="1"/>
</dbReference>
<gene>
    <name evidence="12" type="ORF">D9C73_015352</name>
</gene>
<evidence type="ECO:0000256" key="5">
    <source>
        <dbReference type="ARBA" id="ARBA00022763"/>
    </source>
</evidence>
<keyword evidence="7" id="KW-0067">ATP-binding</keyword>
<dbReference type="PANTHER" id="PTHR37079">
    <property type="entry name" value="SERINE/THREONINE-PROTEIN KINASE ATM"/>
    <property type="match status" value="1"/>
</dbReference>
<evidence type="ECO:0000256" key="3">
    <source>
        <dbReference type="ARBA" id="ARBA00022679"/>
    </source>
</evidence>
<dbReference type="STRING" id="240159.A0A4U5V0P4"/>
<keyword evidence="4" id="KW-0547">Nucleotide-binding</keyword>
<dbReference type="InterPro" id="IPR018936">
    <property type="entry name" value="PI3/4_kinase_CS"/>
</dbReference>
<evidence type="ECO:0000256" key="6">
    <source>
        <dbReference type="ARBA" id="ARBA00022777"/>
    </source>
</evidence>
<evidence type="ECO:0000259" key="11">
    <source>
        <dbReference type="PROSITE" id="PS51190"/>
    </source>
</evidence>
<protein>
    <recommendedName>
        <fullName evidence="2">non-specific serine/threonine protein kinase</fullName>
        <ecNumber evidence="2">2.7.11.1</ecNumber>
    </recommendedName>
</protein>
<evidence type="ECO:0000313" key="12">
    <source>
        <dbReference type="EMBL" id="TKS81247.1"/>
    </source>
</evidence>
<dbReference type="Pfam" id="PF00454">
    <property type="entry name" value="PI3_PI4_kinase"/>
    <property type="match status" value="1"/>
</dbReference>
<dbReference type="SMART" id="SM01343">
    <property type="entry name" value="FATC"/>
    <property type="match status" value="1"/>
</dbReference>
<keyword evidence="6 12" id="KW-0418">Kinase</keyword>
<feature type="domain" description="PI3K/PI4K catalytic" evidence="10">
    <location>
        <begin position="1"/>
        <end position="290"/>
    </location>
</feature>
<dbReference type="PROSITE" id="PS50290">
    <property type="entry name" value="PI3_4_KINASE_3"/>
    <property type="match status" value="1"/>
</dbReference>
<keyword evidence="5" id="KW-0227">DNA damage</keyword>
<sequence length="344" mass="39258">MLSGALCEQGQDDLRQDAVMQQVFSMCSMLLQRNTDTRKRKLNIRRYKVVPFSQRSGVLEWCSGTMPIGEFLADPNKGAHRRFRPQDWTSLSCRKKMTEASDKLQAYNEVCKNFRPVFRYFCMERFLDPAVWMEKRLAYTHSVATSSIVGYIVGLGDRHIQNILIDEQSAELVHIDLGVAFEQGKILPTPETVPFRLSRDIVDGMGITGVEGVFRRCCEKTMEVMRSSQEALLTIVEVLLYDPLFDWTMNPLKAFYLQHDEQQELNATLSSTMGGDDIDNQRKSSDSQSFNKVAERVLLRLQEKLKGVEEGTVLSVGGQVNLLIQQAMDPKNLSRLFPGWQAWV</sequence>
<dbReference type="PANTHER" id="PTHR37079:SF4">
    <property type="entry name" value="SERINE_THREONINE-PROTEIN KINASE ATM"/>
    <property type="match status" value="1"/>
</dbReference>
<dbReference type="InterPro" id="IPR044107">
    <property type="entry name" value="PIKKc_ATM"/>
</dbReference>
<dbReference type="InterPro" id="IPR000403">
    <property type="entry name" value="PI3/4_kinase_cat_dom"/>
</dbReference>
<dbReference type="InterPro" id="IPR003152">
    <property type="entry name" value="FATC_dom"/>
</dbReference>
<dbReference type="AlphaFoldDB" id="A0A4U5V0P4"/>
<evidence type="ECO:0000256" key="7">
    <source>
        <dbReference type="ARBA" id="ARBA00022840"/>
    </source>
</evidence>
<feature type="domain" description="FATC" evidence="11">
    <location>
        <begin position="312"/>
        <end position="344"/>
    </location>
</feature>
<dbReference type="GO" id="GO:0005634">
    <property type="term" value="C:nucleus"/>
    <property type="evidence" value="ECO:0007669"/>
    <property type="project" value="UniProtKB-SubCell"/>
</dbReference>
<dbReference type="InterPro" id="IPR011009">
    <property type="entry name" value="Kinase-like_dom_sf"/>
</dbReference>
<evidence type="ECO:0000256" key="1">
    <source>
        <dbReference type="ARBA" id="ARBA00004123"/>
    </source>
</evidence>
<dbReference type="FunFam" id="1.10.1070.11:FF:000011">
    <property type="entry name" value="Serine-protein kinase ATM"/>
    <property type="match status" value="1"/>
</dbReference>
<dbReference type="Proteomes" id="UP000298787">
    <property type="component" value="Chromosome 13"/>
</dbReference>
<dbReference type="InterPro" id="IPR038980">
    <property type="entry name" value="ATM_plant"/>
</dbReference>